<keyword evidence="3" id="KW-0520">NAD</keyword>
<dbReference type="PANTHER" id="PTHR43078:SF6">
    <property type="entry name" value="UDP-GLUCURONIC ACID DECARBOXYLASE 1"/>
    <property type="match status" value="1"/>
</dbReference>
<dbReference type="Gene3D" id="3.40.50.720">
    <property type="entry name" value="NAD(P)-binding Rossmann-like Domain"/>
    <property type="match status" value="1"/>
</dbReference>
<evidence type="ECO:0000256" key="4">
    <source>
        <dbReference type="ARBA" id="ARBA00023239"/>
    </source>
</evidence>
<dbReference type="GO" id="GO:0042732">
    <property type="term" value="P:D-xylose metabolic process"/>
    <property type="evidence" value="ECO:0007669"/>
    <property type="project" value="InterPro"/>
</dbReference>
<dbReference type="EC" id="4.2.1.46" evidence="6"/>
<organism evidence="6">
    <name type="scientific">uncultured marine thaumarchaeote KM3_89_C12</name>
    <dbReference type="NCBI Taxonomy" id="1456339"/>
    <lineage>
        <taxon>Archaea</taxon>
        <taxon>Nitrososphaerota</taxon>
        <taxon>environmental samples</taxon>
    </lineage>
</organism>
<accession>A0A075HXK3</accession>
<protein>
    <submittedName>
        <fullName evidence="6">UDP-glucose 4-epimerase (RfbB, rffG)</fullName>
        <ecNumber evidence="6">4.2.1.46</ecNumber>
    </submittedName>
</protein>
<dbReference type="Pfam" id="PF01370">
    <property type="entry name" value="Epimerase"/>
    <property type="match status" value="1"/>
</dbReference>
<keyword evidence="2" id="KW-0210">Decarboxylase</keyword>
<evidence type="ECO:0000313" key="6">
    <source>
        <dbReference type="EMBL" id="AIF20305.1"/>
    </source>
</evidence>
<dbReference type="InterPro" id="IPR036291">
    <property type="entry name" value="NAD(P)-bd_dom_sf"/>
</dbReference>
<proteinExistence type="predicted"/>
<keyword evidence="4 6" id="KW-0456">Lyase</keyword>
<dbReference type="GO" id="GO:0008460">
    <property type="term" value="F:dTDP-glucose 4,6-dehydratase activity"/>
    <property type="evidence" value="ECO:0007669"/>
    <property type="project" value="UniProtKB-EC"/>
</dbReference>
<gene>
    <name evidence="6" type="primary">rfbB</name>
    <name evidence="6" type="synonym">rffG</name>
</gene>
<dbReference type="GO" id="GO:0048040">
    <property type="term" value="F:UDP-glucuronate decarboxylase activity"/>
    <property type="evidence" value="ECO:0007669"/>
    <property type="project" value="TreeGrafter"/>
</dbReference>
<name>A0A075HXK3_9ARCH</name>
<comment type="cofactor">
    <cofactor evidence="1">
        <name>NAD(+)</name>
        <dbReference type="ChEBI" id="CHEBI:57540"/>
    </cofactor>
</comment>
<dbReference type="SUPFAM" id="SSF51735">
    <property type="entry name" value="NAD(P)-binding Rossmann-fold domains"/>
    <property type="match status" value="1"/>
</dbReference>
<reference evidence="6" key="1">
    <citation type="journal article" date="2014" name="Genome Biol. Evol.">
        <title>Pangenome evidence for extensive interdomain horizontal transfer affecting lineage core and shell genes in uncultured planktonic thaumarchaeota and euryarchaeota.</title>
        <authorList>
            <person name="Deschamps P."/>
            <person name="Zivanovic Y."/>
            <person name="Moreira D."/>
            <person name="Rodriguez-Valera F."/>
            <person name="Lopez-Garcia P."/>
        </authorList>
    </citation>
    <scope>NUCLEOTIDE SEQUENCE</scope>
</reference>
<dbReference type="GO" id="GO:0070403">
    <property type="term" value="F:NAD+ binding"/>
    <property type="evidence" value="ECO:0007669"/>
    <property type="project" value="InterPro"/>
</dbReference>
<dbReference type="PANTHER" id="PTHR43078">
    <property type="entry name" value="UDP-GLUCURONIC ACID DECARBOXYLASE-RELATED"/>
    <property type="match status" value="1"/>
</dbReference>
<evidence type="ECO:0000256" key="2">
    <source>
        <dbReference type="ARBA" id="ARBA00022793"/>
    </source>
</evidence>
<dbReference type="EMBL" id="KF901161">
    <property type="protein sequence ID" value="AIF20305.1"/>
    <property type="molecule type" value="Genomic_DNA"/>
</dbReference>
<dbReference type="GO" id="GO:0005737">
    <property type="term" value="C:cytoplasm"/>
    <property type="evidence" value="ECO:0007669"/>
    <property type="project" value="TreeGrafter"/>
</dbReference>
<dbReference type="AlphaFoldDB" id="A0A075HXK3"/>
<evidence type="ECO:0000256" key="3">
    <source>
        <dbReference type="ARBA" id="ARBA00023027"/>
    </source>
</evidence>
<dbReference type="InterPro" id="IPR001509">
    <property type="entry name" value="Epimerase_deHydtase"/>
</dbReference>
<sequence>MVEFFLQSDIDEIAERLDSRQRFEGKTVLITGARGFLGRYFIEVFKKFNRSYFNNPVQIIAIDNLITSGQIGSKFVEDPNIDFMEHDVVKKLNIEQPIDYIIHAAGIASPHYYKKYPIETLEVAIIGTQNMLYLAKEKESKFLFFSSSEIYGDPNSANIPTPESYRGNVSCLGPRACYDESKRVGETLCYIFQQKFNVHTNIVRPFNFYGPGMQEEDFRVLPNFASKIKSKSPLKIYGDGKQTRTFCYITDAITGLFKVILDGKKGEVYNIGNPSPEVSILDIVENIQQVLKRDIPFDVIEYPESYPSGEPYRRCPDIQKAKDGINYIPEINFNEGLKRFLTWTNENYEGK</sequence>
<feature type="domain" description="NAD-dependent epimerase/dehydratase" evidence="5">
    <location>
        <begin position="28"/>
        <end position="272"/>
    </location>
</feature>
<evidence type="ECO:0000259" key="5">
    <source>
        <dbReference type="Pfam" id="PF01370"/>
    </source>
</evidence>
<dbReference type="InterPro" id="IPR044516">
    <property type="entry name" value="UXS-like"/>
</dbReference>
<evidence type="ECO:0000256" key="1">
    <source>
        <dbReference type="ARBA" id="ARBA00001911"/>
    </source>
</evidence>